<sequence>MILVIACVIVVAGTHLYFYNININLKYRITELKMQLADLNNQVRSLGGTAAQVENLAYVEKQAKSNLAMIYPEQMHYIINGKLATSHSQEAR</sequence>
<evidence type="ECO:0000313" key="2">
    <source>
        <dbReference type="EMBL" id="OGC35448.1"/>
    </source>
</evidence>
<dbReference type="Proteomes" id="UP000178951">
    <property type="component" value="Unassembled WGS sequence"/>
</dbReference>
<keyword evidence="1" id="KW-0175">Coiled coil</keyword>
<organism evidence="2 3">
    <name type="scientific">candidate division WOR-1 bacterium RIFOXYB2_FULL_48_7</name>
    <dbReference type="NCBI Taxonomy" id="1802583"/>
    <lineage>
        <taxon>Bacteria</taxon>
        <taxon>Bacillati</taxon>
        <taxon>Saganbacteria</taxon>
    </lineage>
</organism>
<dbReference type="EMBL" id="MEUF01000027">
    <property type="protein sequence ID" value="OGC35448.1"/>
    <property type="molecule type" value="Genomic_DNA"/>
</dbReference>
<dbReference type="STRING" id="1802583.A2311_04590"/>
<proteinExistence type="predicted"/>
<feature type="coiled-coil region" evidence="1">
    <location>
        <begin position="22"/>
        <end position="49"/>
    </location>
</feature>
<evidence type="ECO:0008006" key="4">
    <source>
        <dbReference type="Google" id="ProtNLM"/>
    </source>
</evidence>
<evidence type="ECO:0000256" key="1">
    <source>
        <dbReference type="SAM" id="Coils"/>
    </source>
</evidence>
<reference evidence="2 3" key="1">
    <citation type="journal article" date="2016" name="Nat. Commun.">
        <title>Thousands of microbial genomes shed light on interconnected biogeochemical processes in an aquifer system.</title>
        <authorList>
            <person name="Anantharaman K."/>
            <person name="Brown C.T."/>
            <person name="Hug L.A."/>
            <person name="Sharon I."/>
            <person name="Castelle C.J."/>
            <person name="Probst A.J."/>
            <person name="Thomas B.C."/>
            <person name="Singh A."/>
            <person name="Wilkins M.J."/>
            <person name="Karaoz U."/>
            <person name="Brodie E.L."/>
            <person name="Williams K.H."/>
            <person name="Hubbard S.S."/>
            <person name="Banfield J.F."/>
        </authorList>
    </citation>
    <scope>NUCLEOTIDE SEQUENCE [LARGE SCALE GENOMIC DNA]</scope>
</reference>
<gene>
    <name evidence="2" type="ORF">A2311_04590</name>
</gene>
<comment type="caution">
    <text evidence="2">The sequence shown here is derived from an EMBL/GenBank/DDBJ whole genome shotgun (WGS) entry which is preliminary data.</text>
</comment>
<name>A0A1F4TRZ5_UNCSA</name>
<protein>
    <recommendedName>
        <fullName evidence="4">Cell division protein FtsL</fullName>
    </recommendedName>
</protein>
<dbReference type="AlphaFoldDB" id="A0A1F4TRZ5"/>
<accession>A0A1F4TRZ5</accession>
<evidence type="ECO:0000313" key="3">
    <source>
        <dbReference type="Proteomes" id="UP000178951"/>
    </source>
</evidence>